<evidence type="ECO:0000259" key="4">
    <source>
        <dbReference type="Pfam" id="PF07202"/>
    </source>
</evidence>
<proteinExistence type="inferred from homology"/>
<gene>
    <name evidence="5" type="ORF">P5673_000470</name>
</gene>
<dbReference type="GO" id="GO:0005813">
    <property type="term" value="C:centrosome"/>
    <property type="evidence" value="ECO:0007669"/>
    <property type="project" value="TreeGrafter"/>
</dbReference>
<feature type="region of interest" description="Disordered" evidence="3">
    <location>
        <begin position="1050"/>
        <end position="1133"/>
    </location>
</feature>
<evidence type="ECO:0000313" key="6">
    <source>
        <dbReference type="Proteomes" id="UP001249851"/>
    </source>
</evidence>
<evidence type="ECO:0000256" key="2">
    <source>
        <dbReference type="SAM" id="Coils"/>
    </source>
</evidence>
<feature type="compositionally biased region" description="Basic and acidic residues" evidence="3">
    <location>
        <begin position="1200"/>
        <end position="1210"/>
    </location>
</feature>
<dbReference type="Pfam" id="PF07202">
    <property type="entry name" value="Tcp10_C"/>
    <property type="match status" value="3"/>
</dbReference>
<feature type="compositionally biased region" description="Basic and acidic residues" evidence="3">
    <location>
        <begin position="13"/>
        <end position="26"/>
    </location>
</feature>
<sequence length="1355" mass="151863">MDHFESEDTDITSQKENDPLKAREENTMTQSHQELINSDTKLTVMQQVGGSLYTQSQQPLKARNVPLQSQSQTQLLEKFRKLRQWQQQQQQSMLRQQQQAMDTIKMEQSQLQAILAAQKSFQEQCSITSFPLNHDVEKKASPPSMQNQLQQFPKVPMPENAMTRTGNAADNRELVGHTDLLRSTSSHNTSPMTFYHGSMGIHRKTGELPLIQEMEVDLEVPQKETECYKQQGREKEEEQSIVSFNTTLYPMMWNSTNYRLPIEAIPLSSGTQALQRSTVLAAPNVYSPMFFLGAKPKEMLDDAQSCQTPNPNEELGPVKAVQSCSGRQSRGDKKEMDPVAMQQTQQLKRLWSHNPGAHLLASVESEFDEISEADAMSGVYPLYDSESEIGSNEIDDKQMDKGEEDDDCYAEECEESIAKETTVIDLNKSAGKADDQKEESRNDADDEARPIKPGIEVVSKVVTQKPQRTFLRKGQGLARFKGKSTSDRTVGQPHKPSSQPVVVPKKSEKKTGNVVLNSLSQEHRILSVESGGPVAHGRVTRKVASKSPRGQNGETGEDSAGKGQQSKPSSAPQTESGKTTNKPKAVSQSSVFSRAECIDNPPVLLNSIDASFQVRLQELEEKQEIEEEELQEFELLEQAAANESFSSNSSVVVRVLSKARGNAMGGKLLSRGHSVMNKKGRGGGVMSPVDTGYSRADAKFNSSADQPELCDSDSEGSDITLKEMSLESVIEEGDGDEKSNQTSANRWQKASLQLDAVSASLVLDDDFDDEETWDEIKKQSEGNAKDMKNDDDDSDDDSDVTISDIFPLVSSTPPAHQKKNDGGNPGQTADSEADCMMASTPPTSALVTKLFPQLKPKVKAGQSGTKQSATDAPQNRSGEEKTKTGDSATDAVQSIAVRQKLKELETEIGKFRSENTALAKMRAEREEGLKKLQTEIATFEKQKTEELERLEQFKEEELKKLRRERRVFEKYQKAARAIPGKKERDEIEALRAQVAELQEELKRRESRWSAASTRSRQRIEALEQEKRELQVEIKLLEKYRLQHWREEELAKKPLQRKVAKTTEEASLESGARPPLSHRSPPLRSDVLDTAASSKHENTAIGSESRPSSAETDARENHAVNLQQDDHPSSDSQSKLIDVVPGEMHPINRADWNFVRSTEQSKTSPRRTSKTPDGSEKMKRNVRFQDEFTPPVSSSLADQRSAIEKTETQDQRREIMHSDGKIYYYSEAQTTHTTYPDGLEVLQFPSKQIEKHYPDGTKEITFPDQTIKYLYPNGAEECVFSDGTIQKVNKDGERTIEFPNGQREMHTKYYKKREYPDGTVKTVYPDGRTETRYATGRVRVKDQEGRVLVDSSDQMR</sequence>
<feature type="compositionally biased region" description="Acidic residues" evidence="3">
    <location>
        <begin position="789"/>
        <end position="799"/>
    </location>
</feature>
<feature type="domain" description="Centromere protein J C-terminal" evidence="4">
    <location>
        <begin position="1310"/>
        <end position="1339"/>
    </location>
</feature>
<feature type="compositionally biased region" description="Polar residues" evidence="3">
    <location>
        <begin position="562"/>
        <end position="590"/>
    </location>
</feature>
<feature type="region of interest" description="Disordered" evidence="3">
    <location>
        <begin position="763"/>
        <end position="892"/>
    </location>
</feature>
<reference evidence="5" key="2">
    <citation type="journal article" date="2023" name="Science">
        <title>Genomic signatures of disease resistance in endangered staghorn corals.</title>
        <authorList>
            <person name="Vollmer S.V."/>
            <person name="Selwyn J.D."/>
            <person name="Despard B.A."/>
            <person name="Roesel C.L."/>
        </authorList>
    </citation>
    <scope>NUCLEOTIDE SEQUENCE</scope>
    <source>
        <strain evidence="5">K2</strain>
    </source>
</reference>
<accession>A0AAD9VHU3</accession>
<feature type="compositionally biased region" description="Acidic residues" evidence="3">
    <location>
        <begin position="402"/>
        <end position="415"/>
    </location>
</feature>
<feature type="compositionally biased region" description="Polar residues" evidence="3">
    <location>
        <begin position="862"/>
        <end position="876"/>
    </location>
</feature>
<evidence type="ECO:0000256" key="3">
    <source>
        <dbReference type="SAM" id="MobiDB-lite"/>
    </source>
</evidence>
<dbReference type="GO" id="GO:0061511">
    <property type="term" value="P:centriole elongation"/>
    <property type="evidence" value="ECO:0007669"/>
    <property type="project" value="TreeGrafter"/>
</dbReference>
<feature type="coiled-coil region" evidence="2">
    <location>
        <begin position="901"/>
        <end position="1042"/>
    </location>
</feature>
<dbReference type="InterPro" id="IPR047002">
    <property type="entry name" value="Tcp10_C_sf"/>
</dbReference>
<comment type="similarity">
    <text evidence="1">Belongs to the TCP10 family.</text>
</comment>
<name>A0AAD9VHU3_ACRCE</name>
<dbReference type="GO" id="GO:0005814">
    <property type="term" value="C:centriole"/>
    <property type="evidence" value="ECO:0007669"/>
    <property type="project" value="TreeGrafter"/>
</dbReference>
<feature type="compositionally biased region" description="Basic and acidic residues" evidence="3">
    <location>
        <begin position="774"/>
        <end position="788"/>
    </location>
</feature>
<keyword evidence="6" id="KW-1185">Reference proteome</keyword>
<organism evidence="5 6">
    <name type="scientific">Acropora cervicornis</name>
    <name type="common">Staghorn coral</name>
    <dbReference type="NCBI Taxonomy" id="6130"/>
    <lineage>
        <taxon>Eukaryota</taxon>
        <taxon>Metazoa</taxon>
        <taxon>Cnidaria</taxon>
        <taxon>Anthozoa</taxon>
        <taxon>Hexacorallia</taxon>
        <taxon>Scleractinia</taxon>
        <taxon>Astrocoeniina</taxon>
        <taxon>Acroporidae</taxon>
        <taxon>Acropora</taxon>
    </lineage>
</organism>
<dbReference type="Gene3D" id="2.60.450.20">
    <property type="match status" value="1"/>
</dbReference>
<feature type="compositionally biased region" description="Low complexity" evidence="3">
    <location>
        <begin position="1072"/>
        <end position="1084"/>
    </location>
</feature>
<dbReference type="Proteomes" id="UP001249851">
    <property type="component" value="Unassembled WGS sequence"/>
</dbReference>
<evidence type="ECO:0000256" key="1">
    <source>
        <dbReference type="ARBA" id="ARBA00005627"/>
    </source>
</evidence>
<evidence type="ECO:0000313" key="5">
    <source>
        <dbReference type="EMBL" id="KAK2574322.1"/>
    </source>
</evidence>
<feature type="region of interest" description="Disordered" evidence="3">
    <location>
        <begin position="1147"/>
        <end position="1210"/>
    </location>
</feature>
<dbReference type="EMBL" id="JARQWQ010000001">
    <property type="protein sequence ID" value="KAK2574322.1"/>
    <property type="molecule type" value="Genomic_DNA"/>
</dbReference>
<dbReference type="PANTHER" id="PTHR10331">
    <property type="entry name" value="T COMPLEX PROTEIN 10"/>
    <property type="match status" value="1"/>
</dbReference>
<feature type="region of interest" description="Disordered" evidence="3">
    <location>
        <begin position="302"/>
        <end position="337"/>
    </location>
</feature>
<comment type="caution">
    <text evidence="5">The sequence shown here is derived from an EMBL/GenBank/DDBJ whole genome shotgun (WGS) entry which is preliminary data.</text>
</comment>
<dbReference type="PANTHER" id="PTHR10331:SF6">
    <property type="entry name" value="SPINDLE ASSEMBLY ABNORMAL 4"/>
    <property type="match status" value="1"/>
</dbReference>
<feature type="domain" description="Centromere protein J C-terminal" evidence="4">
    <location>
        <begin position="1235"/>
        <end position="1263"/>
    </location>
</feature>
<feature type="compositionally biased region" description="Basic and acidic residues" evidence="3">
    <location>
        <begin position="1111"/>
        <end position="1128"/>
    </location>
</feature>
<feature type="coiled-coil region" evidence="2">
    <location>
        <begin position="609"/>
        <end position="639"/>
    </location>
</feature>
<feature type="region of interest" description="Disordered" evidence="3">
    <location>
        <begin position="1"/>
        <end position="35"/>
    </location>
</feature>
<reference evidence="5" key="1">
    <citation type="journal article" date="2023" name="G3 (Bethesda)">
        <title>Whole genome assembly and annotation of the endangered Caribbean coral Acropora cervicornis.</title>
        <authorList>
            <person name="Selwyn J.D."/>
            <person name="Vollmer S.V."/>
        </authorList>
    </citation>
    <scope>NUCLEOTIDE SEQUENCE</scope>
    <source>
        <strain evidence="5">K2</strain>
    </source>
</reference>
<protein>
    <submittedName>
        <fullName evidence="5">Centromere protein J</fullName>
    </submittedName>
</protein>
<feature type="region of interest" description="Disordered" evidence="3">
    <location>
        <begin position="666"/>
        <end position="747"/>
    </location>
</feature>
<feature type="compositionally biased region" description="Acidic residues" evidence="3">
    <location>
        <begin position="763"/>
        <end position="773"/>
    </location>
</feature>
<feature type="compositionally biased region" description="Basic and acidic residues" evidence="3">
    <location>
        <begin position="431"/>
        <end position="450"/>
    </location>
</feature>
<feature type="compositionally biased region" description="Polar residues" evidence="3">
    <location>
        <begin position="1099"/>
        <end position="1110"/>
    </location>
</feature>
<dbReference type="GO" id="GO:0015631">
    <property type="term" value="F:tubulin binding"/>
    <property type="evidence" value="ECO:0007669"/>
    <property type="project" value="TreeGrafter"/>
</dbReference>
<dbReference type="GO" id="GO:0060271">
    <property type="term" value="P:cilium assembly"/>
    <property type="evidence" value="ECO:0007669"/>
    <property type="project" value="TreeGrafter"/>
</dbReference>
<dbReference type="InterPro" id="IPR009852">
    <property type="entry name" value="CENPJ_C_dom"/>
</dbReference>
<dbReference type="InterPro" id="IPR026581">
    <property type="entry name" value="TCP10L/CENPJ"/>
</dbReference>
<keyword evidence="2" id="KW-0175">Coiled coil</keyword>
<feature type="region of interest" description="Disordered" evidence="3">
    <location>
        <begin position="390"/>
        <end position="590"/>
    </location>
</feature>
<feature type="domain" description="Centromere protein J C-terminal" evidence="4">
    <location>
        <begin position="1271"/>
        <end position="1305"/>
    </location>
</feature>
<feature type="compositionally biased region" description="Basic and acidic residues" evidence="3">
    <location>
        <begin position="1172"/>
        <end position="1185"/>
    </location>
</feature>